<evidence type="ECO:0000259" key="1">
    <source>
        <dbReference type="Pfam" id="PF06568"/>
    </source>
</evidence>
<sequence>MRRQGETKLTSSYLSWRKYRETCEKLQKLSDRELSELGITRGDIPFIARRAV</sequence>
<dbReference type="OrthoDB" id="8244198at2"/>
<organism evidence="2 3">
    <name type="scientific">Pseudohoeflea suaedae</name>
    <dbReference type="NCBI Taxonomy" id="877384"/>
    <lineage>
        <taxon>Bacteria</taxon>
        <taxon>Pseudomonadati</taxon>
        <taxon>Pseudomonadota</taxon>
        <taxon>Alphaproteobacteria</taxon>
        <taxon>Hyphomicrobiales</taxon>
        <taxon>Rhizobiaceae</taxon>
        <taxon>Pseudohoeflea</taxon>
    </lineage>
</organism>
<dbReference type="Pfam" id="PF06568">
    <property type="entry name" value="YjiS-like"/>
    <property type="match status" value="1"/>
</dbReference>
<evidence type="ECO:0000313" key="3">
    <source>
        <dbReference type="Proteomes" id="UP000295131"/>
    </source>
</evidence>
<protein>
    <submittedName>
        <fullName evidence="2">DUF1127 domain-containing protein</fullName>
    </submittedName>
</protein>
<dbReference type="RefSeq" id="WP_133284034.1">
    <property type="nucleotide sequence ID" value="NZ_SMSI01000001.1"/>
</dbReference>
<evidence type="ECO:0000313" key="2">
    <source>
        <dbReference type="EMBL" id="TDH39203.1"/>
    </source>
</evidence>
<dbReference type="Proteomes" id="UP000295131">
    <property type="component" value="Unassembled WGS sequence"/>
</dbReference>
<dbReference type="EMBL" id="SMSI01000001">
    <property type="protein sequence ID" value="TDH39203.1"/>
    <property type="molecule type" value="Genomic_DNA"/>
</dbReference>
<accession>A0A4R5PQM6</accession>
<feature type="domain" description="YjiS-like" evidence="1">
    <location>
        <begin position="13"/>
        <end position="44"/>
    </location>
</feature>
<name>A0A4R5PQM6_9HYPH</name>
<reference evidence="2 3" key="1">
    <citation type="journal article" date="2013" name="Int. J. Syst. Evol. Microbiol.">
        <title>Hoeflea suaedae sp. nov., an endophytic bacterium isolated from the root of the halophyte Suaeda maritima.</title>
        <authorList>
            <person name="Chung E.J."/>
            <person name="Park J.A."/>
            <person name="Pramanik P."/>
            <person name="Bibi F."/>
            <person name="Jeon C.O."/>
            <person name="Chung Y.R."/>
        </authorList>
    </citation>
    <scope>NUCLEOTIDE SEQUENCE [LARGE SCALE GENOMIC DNA]</scope>
    <source>
        <strain evidence="2 3">YC6898</strain>
    </source>
</reference>
<comment type="caution">
    <text evidence="2">The sequence shown here is derived from an EMBL/GenBank/DDBJ whole genome shotgun (WGS) entry which is preliminary data.</text>
</comment>
<dbReference type="AlphaFoldDB" id="A0A4R5PQM6"/>
<keyword evidence="3" id="KW-1185">Reference proteome</keyword>
<dbReference type="InterPro" id="IPR009506">
    <property type="entry name" value="YjiS-like"/>
</dbReference>
<proteinExistence type="predicted"/>
<gene>
    <name evidence="2" type="ORF">E2A64_09075</name>
</gene>